<dbReference type="EMBL" id="CAWUFR010000166">
    <property type="protein sequence ID" value="CAK6970862.1"/>
    <property type="molecule type" value="Genomic_DNA"/>
</dbReference>
<evidence type="ECO:0000313" key="3">
    <source>
        <dbReference type="Proteomes" id="UP001314229"/>
    </source>
</evidence>
<dbReference type="GO" id="GO:0034237">
    <property type="term" value="F:protein kinase A regulatory subunit binding"/>
    <property type="evidence" value="ECO:0007669"/>
    <property type="project" value="InterPro"/>
</dbReference>
<sequence>MGCSGSRCRSRSSSDKPKQQQTPKQQQSVIDEEGVDETEAFLEDVKETKSFISEDTPADGSWLDLPPVSKPMLDFAQKMSEDIVAQALQLCWKVQIQYMDLPFIDSDCDYVI</sequence>
<reference evidence="2 3" key="1">
    <citation type="submission" date="2024-01" db="EMBL/GenBank/DDBJ databases">
        <authorList>
            <person name="Alioto T."/>
            <person name="Alioto T."/>
            <person name="Gomez Garrido J."/>
        </authorList>
    </citation>
    <scope>NUCLEOTIDE SEQUENCE [LARGE SCALE GENOMIC DNA]</scope>
</reference>
<evidence type="ECO:0000256" key="1">
    <source>
        <dbReference type="SAM" id="MobiDB-lite"/>
    </source>
</evidence>
<comment type="caution">
    <text evidence="2">The sequence shown here is derived from an EMBL/GenBank/DDBJ whole genome shotgun (WGS) entry which is preliminary data.</text>
</comment>
<name>A0AAV1PK17_SCOSC</name>
<dbReference type="Pfam" id="PF15127">
    <property type="entry name" value="SmAKAP"/>
    <property type="match status" value="1"/>
</dbReference>
<accession>A0AAV1PK17</accession>
<proteinExistence type="predicted"/>
<organism evidence="2 3">
    <name type="scientific">Scomber scombrus</name>
    <name type="common">Atlantic mackerel</name>
    <name type="synonym">Scomber vernalis</name>
    <dbReference type="NCBI Taxonomy" id="13677"/>
    <lineage>
        <taxon>Eukaryota</taxon>
        <taxon>Metazoa</taxon>
        <taxon>Chordata</taxon>
        <taxon>Craniata</taxon>
        <taxon>Vertebrata</taxon>
        <taxon>Euteleostomi</taxon>
        <taxon>Actinopterygii</taxon>
        <taxon>Neopterygii</taxon>
        <taxon>Teleostei</taxon>
        <taxon>Neoteleostei</taxon>
        <taxon>Acanthomorphata</taxon>
        <taxon>Pelagiaria</taxon>
        <taxon>Scombriformes</taxon>
        <taxon>Scombridae</taxon>
        <taxon>Scomber</taxon>
    </lineage>
</organism>
<evidence type="ECO:0000313" key="2">
    <source>
        <dbReference type="EMBL" id="CAK6970862.1"/>
    </source>
</evidence>
<protein>
    <submittedName>
        <fullName evidence="2">Small membrane A-kinase anchor protein-like</fullName>
    </submittedName>
</protein>
<gene>
    <name evidence="2" type="ORF">FSCOSCO3_A015147</name>
</gene>
<dbReference type="InterPro" id="IPR027969">
    <property type="entry name" value="Small_membr_AKAP"/>
</dbReference>
<dbReference type="Proteomes" id="UP001314229">
    <property type="component" value="Unassembled WGS sequence"/>
</dbReference>
<keyword evidence="3" id="KW-1185">Reference proteome</keyword>
<feature type="region of interest" description="Disordered" evidence="1">
    <location>
        <begin position="1"/>
        <end position="34"/>
    </location>
</feature>
<dbReference type="AlphaFoldDB" id="A0AAV1PK17"/>